<dbReference type="InterPro" id="IPR051536">
    <property type="entry name" value="UDG_Type-4/5"/>
</dbReference>
<dbReference type="SMART" id="SM00986">
    <property type="entry name" value="UDG"/>
    <property type="match status" value="1"/>
</dbReference>
<sequence length="221" mass="24195">MAMVQRPGADEWVPGSRSLPRLREAAEACRGCELHRDATQTVFGRGRARSRLVLVGEQPGDQEDRTGKPFVGPAGKLLDEAMEQAGIDRRDAYLTNAVKHFRFVERGKRRLHQKPAVGNVVACHPWLRAEVQAVRPEIIIALGATAARALLGHPVTVGSVRGEVLDATEETGTPVLVTTHPSALLRVPEPADREAAFRALVDDLRTAANWTPEGRSRQRAR</sequence>
<accession>A0ABX2M514</accession>
<keyword evidence="3" id="KW-0004">4Fe-4S</keyword>
<keyword evidence="8" id="KW-0411">Iron-sulfur</keyword>
<evidence type="ECO:0000313" key="12">
    <source>
        <dbReference type="Proteomes" id="UP000573001"/>
    </source>
</evidence>
<dbReference type="EMBL" id="JABMCE010000048">
    <property type="protein sequence ID" value="NUU12654.1"/>
    <property type="molecule type" value="Genomic_DNA"/>
</dbReference>
<evidence type="ECO:0000256" key="4">
    <source>
        <dbReference type="ARBA" id="ARBA00022723"/>
    </source>
</evidence>
<dbReference type="Pfam" id="PF03167">
    <property type="entry name" value="UDG"/>
    <property type="match status" value="1"/>
</dbReference>
<keyword evidence="9" id="KW-0234">DNA repair</keyword>
<reference evidence="11 12" key="1">
    <citation type="submission" date="2020-05" db="EMBL/GenBank/DDBJ databases">
        <title>Genome Sequencing of Type Strains.</title>
        <authorList>
            <person name="Lemaire J.F."/>
            <person name="Inderbitzin P."/>
            <person name="Gregorio O.A."/>
            <person name="Collins S.B."/>
            <person name="Wespe N."/>
            <person name="Knight-Connoni V."/>
        </authorList>
    </citation>
    <scope>NUCLEOTIDE SEQUENCE [LARGE SCALE GENOMIC DNA]</scope>
    <source>
        <strain evidence="11 12">ATCC 19096</strain>
    </source>
</reference>
<dbReference type="PANTHER" id="PTHR33693:SF9">
    <property type="entry name" value="TYPE-4 URACIL-DNA GLYCOSYLASE"/>
    <property type="match status" value="1"/>
</dbReference>
<proteinExistence type="inferred from homology"/>
<evidence type="ECO:0000256" key="2">
    <source>
        <dbReference type="ARBA" id="ARBA00019403"/>
    </source>
</evidence>
<dbReference type="NCBIfam" id="TIGR03914">
    <property type="entry name" value="UDG_fam_dom"/>
    <property type="match status" value="1"/>
</dbReference>
<dbReference type="SMART" id="SM00987">
    <property type="entry name" value="UreE_C"/>
    <property type="match status" value="1"/>
</dbReference>
<evidence type="ECO:0000256" key="9">
    <source>
        <dbReference type="ARBA" id="ARBA00023204"/>
    </source>
</evidence>
<keyword evidence="7" id="KW-0408">Iron</keyword>
<comment type="caution">
    <text evidence="11">The sequence shown here is derived from an EMBL/GenBank/DDBJ whole genome shotgun (WGS) entry which is preliminary data.</text>
</comment>
<dbReference type="InterPro" id="IPR005273">
    <property type="entry name" value="Ura-DNA_glyco_family4"/>
</dbReference>
<dbReference type="Proteomes" id="UP000573001">
    <property type="component" value="Unassembled WGS sequence"/>
</dbReference>
<dbReference type="Gene3D" id="3.40.470.10">
    <property type="entry name" value="Uracil-DNA glycosylase-like domain"/>
    <property type="match status" value="1"/>
</dbReference>
<dbReference type="InterPro" id="IPR036895">
    <property type="entry name" value="Uracil-DNA_glycosylase-like_sf"/>
</dbReference>
<keyword evidence="6" id="KW-0378">Hydrolase</keyword>
<protein>
    <recommendedName>
        <fullName evidence="2">Type-4 uracil-DNA glycosylase</fullName>
    </recommendedName>
</protein>
<evidence type="ECO:0000256" key="8">
    <source>
        <dbReference type="ARBA" id="ARBA00023014"/>
    </source>
</evidence>
<comment type="similarity">
    <text evidence="1">Belongs to the uracil-DNA glycosylase (UDG) superfamily. Type 4 (UDGa) family.</text>
</comment>
<evidence type="ECO:0000256" key="3">
    <source>
        <dbReference type="ARBA" id="ARBA00022485"/>
    </source>
</evidence>
<keyword evidence="5" id="KW-0227">DNA damage</keyword>
<gene>
    <name evidence="11" type="ORF">HP507_02195</name>
</gene>
<evidence type="ECO:0000256" key="5">
    <source>
        <dbReference type="ARBA" id="ARBA00022763"/>
    </source>
</evidence>
<evidence type="ECO:0000256" key="6">
    <source>
        <dbReference type="ARBA" id="ARBA00022801"/>
    </source>
</evidence>
<evidence type="ECO:0000256" key="1">
    <source>
        <dbReference type="ARBA" id="ARBA00006521"/>
    </source>
</evidence>
<dbReference type="SUPFAM" id="SSF52141">
    <property type="entry name" value="Uracil-DNA glycosylase-like"/>
    <property type="match status" value="1"/>
</dbReference>
<name>A0ABX2M514_9MICO</name>
<dbReference type="NCBIfam" id="TIGR00758">
    <property type="entry name" value="UDG_fam4"/>
    <property type="match status" value="1"/>
</dbReference>
<dbReference type="CDD" id="cd10030">
    <property type="entry name" value="UDG-F4_TTUDGA_SPO1dp_like"/>
    <property type="match status" value="1"/>
</dbReference>
<organism evidence="11 12">
    <name type="scientific">Curtobacterium pusillum</name>
    <dbReference type="NCBI Taxonomy" id="69373"/>
    <lineage>
        <taxon>Bacteria</taxon>
        <taxon>Bacillati</taxon>
        <taxon>Actinomycetota</taxon>
        <taxon>Actinomycetes</taxon>
        <taxon>Micrococcales</taxon>
        <taxon>Microbacteriaceae</taxon>
        <taxon>Curtobacterium</taxon>
    </lineage>
</organism>
<keyword evidence="12" id="KW-1185">Reference proteome</keyword>
<evidence type="ECO:0000256" key="7">
    <source>
        <dbReference type="ARBA" id="ARBA00023004"/>
    </source>
</evidence>
<feature type="domain" description="Uracil-DNA glycosylase-like" evidence="10">
    <location>
        <begin position="43"/>
        <end position="205"/>
    </location>
</feature>
<keyword evidence="4" id="KW-0479">Metal-binding</keyword>
<evidence type="ECO:0000313" key="11">
    <source>
        <dbReference type="EMBL" id="NUU12654.1"/>
    </source>
</evidence>
<dbReference type="InterPro" id="IPR005122">
    <property type="entry name" value="Uracil-DNA_glycosylase-like"/>
</dbReference>
<dbReference type="PANTHER" id="PTHR33693">
    <property type="entry name" value="TYPE-5 URACIL-DNA GLYCOSYLASE"/>
    <property type="match status" value="1"/>
</dbReference>
<evidence type="ECO:0000259" key="10">
    <source>
        <dbReference type="SMART" id="SM00986"/>
    </source>
</evidence>